<accession>A0A158QDH0</accession>
<comment type="subcellular location">
    <subcellularLocation>
        <location evidence="1">Membrane</location>
    </subcellularLocation>
</comment>
<dbReference type="InterPro" id="IPR000203">
    <property type="entry name" value="GPS"/>
</dbReference>
<evidence type="ECO:0000313" key="6">
    <source>
        <dbReference type="Proteomes" id="UP000274504"/>
    </source>
</evidence>
<gene>
    <name evidence="5" type="ORF">HDID_LOCUS2986</name>
</gene>
<dbReference type="Pfam" id="PF01825">
    <property type="entry name" value="GPS"/>
    <property type="match status" value="1"/>
</dbReference>
<dbReference type="Gene3D" id="2.60.220.50">
    <property type="match status" value="1"/>
</dbReference>
<proteinExistence type="predicted"/>
<dbReference type="Proteomes" id="UP000274504">
    <property type="component" value="Unassembled WGS sequence"/>
</dbReference>
<name>A0A158QDH0_HYMDI</name>
<dbReference type="InterPro" id="IPR046338">
    <property type="entry name" value="GAIN_dom_sf"/>
</dbReference>
<keyword evidence="2" id="KW-0812">Transmembrane</keyword>
<dbReference type="AlphaFoldDB" id="A0A158QDH0"/>
<evidence type="ECO:0000256" key="4">
    <source>
        <dbReference type="ARBA" id="ARBA00023136"/>
    </source>
</evidence>
<keyword evidence="3" id="KW-1133">Transmembrane helix</keyword>
<evidence type="ECO:0000256" key="3">
    <source>
        <dbReference type="ARBA" id="ARBA00022989"/>
    </source>
</evidence>
<sequence>MFFRREMDLHQMGYDKIMLNTVKKVGKYKVTGIAESLSGEHSSASRFFRIETPSTVNNVCKYFYAYCTKNDDRRWKYLNLWKESPNIRIMNESGIVHSVNWDANKVCLYPELIRNPKMNEILTEDMAPFSTKVLIIGENKYLRLQSGDVDFCIPESELKLKQKLEVTIFANNSFLLVQDRHIIVIGKETPMRLTIKTSWITSPEHIILTGLCNGILCSQKTQPQWSLSMLYSSAEHWDLSVEEMLKYTEGWNSSNIVISPDLLLLQPNGTMLLTCISVVGDQQFCAAFYIQMPFECKFCNLEAPSVIEAFQSISIECACPSKANGKTAQTSLGPKSLGIGDQPVFSAIVPQIGSSVIPCIRSLPGSSIYVNKCFEKIEIKQQSAGDIKEQITSMTDGEDNILDKMSNYKRNAFDYFNTDTLGPQSELVSLSIYSGGEPINLSQFNPSFRIKLEKLHPSDINSCPQYLVIARFIIPPNLQSADAYGQFFWTMLPDSTSYCGEKKEEVLLSYGLYFQPNTLKDLHSEALSRTQHMKIRSEEMNNFFVGYRQLSEEELDLYDKNNRPSIPYPFTYQINNTATVSVGIPSCLYLDSKGSEWQTDGCRVIPSINRNEISCECDHLSQFS</sequence>
<organism evidence="7">
    <name type="scientific">Hymenolepis diminuta</name>
    <name type="common">Rat tapeworm</name>
    <dbReference type="NCBI Taxonomy" id="6216"/>
    <lineage>
        <taxon>Eukaryota</taxon>
        <taxon>Metazoa</taxon>
        <taxon>Spiralia</taxon>
        <taxon>Lophotrochozoa</taxon>
        <taxon>Platyhelminthes</taxon>
        <taxon>Cestoda</taxon>
        <taxon>Eucestoda</taxon>
        <taxon>Cyclophyllidea</taxon>
        <taxon>Hymenolepididae</taxon>
        <taxon>Hymenolepis</taxon>
    </lineage>
</organism>
<protein>
    <submittedName>
        <fullName evidence="7">GPS domain-containing protein</fullName>
    </submittedName>
</protein>
<evidence type="ECO:0000256" key="1">
    <source>
        <dbReference type="ARBA" id="ARBA00004370"/>
    </source>
</evidence>
<dbReference type="EMBL" id="UYSG01000828">
    <property type="protein sequence ID" value="VDL25180.1"/>
    <property type="molecule type" value="Genomic_DNA"/>
</dbReference>
<keyword evidence="4" id="KW-0472">Membrane</keyword>
<reference evidence="5 6" key="2">
    <citation type="submission" date="2018-11" db="EMBL/GenBank/DDBJ databases">
        <authorList>
            <consortium name="Pathogen Informatics"/>
        </authorList>
    </citation>
    <scope>NUCLEOTIDE SEQUENCE [LARGE SCALE GENOMIC DNA]</scope>
</reference>
<dbReference type="OrthoDB" id="6280874at2759"/>
<evidence type="ECO:0000313" key="7">
    <source>
        <dbReference type="WBParaSite" id="HDID_0000298801-mRNA-1"/>
    </source>
</evidence>
<dbReference type="WBParaSite" id="HDID_0000298801-mRNA-1">
    <property type="protein sequence ID" value="HDID_0000298801-mRNA-1"/>
    <property type="gene ID" value="HDID_0000298801"/>
</dbReference>
<dbReference type="GO" id="GO:0016020">
    <property type="term" value="C:membrane"/>
    <property type="evidence" value="ECO:0007669"/>
    <property type="project" value="UniProtKB-SubCell"/>
</dbReference>
<evidence type="ECO:0000313" key="5">
    <source>
        <dbReference type="EMBL" id="VDL25180.1"/>
    </source>
</evidence>
<evidence type="ECO:0000256" key="2">
    <source>
        <dbReference type="ARBA" id="ARBA00022692"/>
    </source>
</evidence>
<dbReference type="STRING" id="6216.A0A158QDH0"/>
<reference evidence="7" key="1">
    <citation type="submission" date="2016-04" db="UniProtKB">
        <authorList>
            <consortium name="WormBaseParasite"/>
        </authorList>
    </citation>
    <scope>IDENTIFICATION</scope>
</reference>